<keyword evidence="6 8" id="KW-1133">Transmembrane helix</keyword>
<accession>A0ABY9RBT1</accession>
<evidence type="ECO:0000256" key="1">
    <source>
        <dbReference type="ARBA" id="ARBA00004651"/>
    </source>
</evidence>
<keyword evidence="10" id="KW-1185">Reference proteome</keyword>
<protein>
    <submittedName>
        <fullName evidence="9">AI-2E family transporter</fullName>
    </submittedName>
</protein>
<dbReference type="EMBL" id="CP133721">
    <property type="protein sequence ID" value="WMW78712.1"/>
    <property type="molecule type" value="Genomic_DNA"/>
</dbReference>
<keyword evidence="7 8" id="KW-0472">Membrane</keyword>
<feature type="transmembrane region" description="Helical" evidence="8">
    <location>
        <begin position="276"/>
        <end position="295"/>
    </location>
</feature>
<dbReference type="PANTHER" id="PTHR21716">
    <property type="entry name" value="TRANSMEMBRANE PROTEIN"/>
    <property type="match status" value="1"/>
</dbReference>
<feature type="transmembrane region" description="Helical" evidence="8">
    <location>
        <begin position="236"/>
        <end position="264"/>
    </location>
</feature>
<keyword evidence="5 8" id="KW-0812">Transmembrane</keyword>
<keyword evidence="4" id="KW-1003">Cell membrane</keyword>
<evidence type="ECO:0000313" key="9">
    <source>
        <dbReference type="EMBL" id="WMW78712.1"/>
    </source>
</evidence>
<feature type="transmembrane region" description="Helical" evidence="8">
    <location>
        <begin position="315"/>
        <end position="338"/>
    </location>
</feature>
<gene>
    <name evidence="9" type="ORF">RF683_04520</name>
</gene>
<dbReference type="Pfam" id="PF01594">
    <property type="entry name" value="AI-2E_transport"/>
    <property type="match status" value="1"/>
</dbReference>
<sequence>MISKEISKALLRTLFILLAVAGGFYILYLISAILTYCICAILLSFIAQPIAKFLQKKLKFSSTLAIISALLFFTIIIIGILLLFVPLIMTQSQKLALLDLNALQKNYHVFISQIDNWLQSYSIDYKKYIDFQKLSKSFNFSFITDILNTIIGSIGNFSMGLFSTFFITFFLMKDQDLLLRNLKAVLPKNHRWQILASLLKIKNMLARYAIGLVLQLLVVFILYFIVLLCFGIENALIIAFLGAILNIIPYIGPIIALLMTAFLTMTNGITQDFSSVTLPTTLYVSLGYIFVQVIDNNISQPIIASKSTNSHPLEVFIVILISGSLLGITGMIVAIPLYTSIKFILKEFFPKNKFIQVLTAALK</sequence>
<evidence type="ECO:0000256" key="2">
    <source>
        <dbReference type="ARBA" id="ARBA00009773"/>
    </source>
</evidence>
<evidence type="ECO:0000256" key="8">
    <source>
        <dbReference type="SAM" id="Phobius"/>
    </source>
</evidence>
<dbReference type="Proteomes" id="UP001180481">
    <property type="component" value="Chromosome"/>
</dbReference>
<evidence type="ECO:0000256" key="5">
    <source>
        <dbReference type="ARBA" id="ARBA00022692"/>
    </source>
</evidence>
<feature type="transmembrane region" description="Helical" evidence="8">
    <location>
        <begin position="9"/>
        <end position="27"/>
    </location>
</feature>
<proteinExistence type="inferred from homology"/>
<dbReference type="PANTHER" id="PTHR21716:SF53">
    <property type="entry name" value="PERMEASE PERM-RELATED"/>
    <property type="match status" value="1"/>
</dbReference>
<dbReference type="RefSeq" id="WP_309533006.1">
    <property type="nucleotide sequence ID" value="NZ_CP133721.1"/>
</dbReference>
<keyword evidence="3" id="KW-0813">Transport</keyword>
<feature type="transmembrane region" description="Helical" evidence="8">
    <location>
        <begin position="63"/>
        <end position="89"/>
    </location>
</feature>
<evidence type="ECO:0000313" key="10">
    <source>
        <dbReference type="Proteomes" id="UP001180481"/>
    </source>
</evidence>
<evidence type="ECO:0000256" key="7">
    <source>
        <dbReference type="ARBA" id="ARBA00023136"/>
    </source>
</evidence>
<evidence type="ECO:0000256" key="6">
    <source>
        <dbReference type="ARBA" id="ARBA00022989"/>
    </source>
</evidence>
<feature type="transmembrane region" description="Helical" evidence="8">
    <location>
        <begin position="208"/>
        <end position="230"/>
    </location>
</feature>
<comment type="similarity">
    <text evidence="2">Belongs to the autoinducer-2 exporter (AI-2E) (TC 2.A.86) family.</text>
</comment>
<dbReference type="InterPro" id="IPR002549">
    <property type="entry name" value="AI-2E-like"/>
</dbReference>
<organism evidence="9 10">
    <name type="scientific">Flavobacterium nakdongensis</name>
    <dbReference type="NCBI Taxonomy" id="3073563"/>
    <lineage>
        <taxon>Bacteria</taxon>
        <taxon>Pseudomonadati</taxon>
        <taxon>Bacteroidota</taxon>
        <taxon>Flavobacteriia</taxon>
        <taxon>Flavobacteriales</taxon>
        <taxon>Flavobacteriaceae</taxon>
        <taxon>Flavobacterium</taxon>
    </lineage>
</organism>
<evidence type="ECO:0000256" key="4">
    <source>
        <dbReference type="ARBA" id="ARBA00022475"/>
    </source>
</evidence>
<name>A0ABY9RBT1_9FLAO</name>
<feature type="transmembrane region" description="Helical" evidence="8">
    <location>
        <begin position="146"/>
        <end position="172"/>
    </location>
</feature>
<reference evidence="9" key="1">
    <citation type="submission" date="2023-09" db="EMBL/GenBank/DDBJ databases">
        <title>Flavobacterium sp. 20NA77.7 isolated from freshwater.</title>
        <authorList>
            <person name="Le V."/>
            <person name="Ko S.-R."/>
            <person name="Ahn C.-Y."/>
            <person name="Oh H.-M."/>
        </authorList>
    </citation>
    <scope>NUCLEOTIDE SEQUENCE</scope>
    <source>
        <strain evidence="9">20NA77.7</strain>
    </source>
</reference>
<evidence type="ECO:0000256" key="3">
    <source>
        <dbReference type="ARBA" id="ARBA00022448"/>
    </source>
</evidence>
<comment type="subcellular location">
    <subcellularLocation>
        <location evidence="1">Cell membrane</location>
        <topology evidence="1">Multi-pass membrane protein</topology>
    </subcellularLocation>
</comment>